<dbReference type="KEGG" id="fsu:Fisuc_1063"/>
<organism evidence="2 3">
    <name type="scientific">Fibrobacter succinogenes (strain ATCC 19169 / S85)</name>
    <dbReference type="NCBI Taxonomy" id="59374"/>
    <lineage>
        <taxon>Bacteria</taxon>
        <taxon>Pseudomonadati</taxon>
        <taxon>Fibrobacterota</taxon>
        <taxon>Fibrobacteria</taxon>
        <taxon>Fibrobacterales</taxon>
        <taxon>Fibrobacteraceae</taxon>
        <taxon>Fibrobacter</taxon>
    </lineage>
</organism>
<dbReference type="AlphaFoldDB" id="C9RPZ1"/>
<protein>
    <submittedName>
        <fullName evidence="2">Uncharacterized protein</fullName>
    </submittedName>
</protein>
<name>C9RPZ1_FIBSS</name>
<dbReference type="EMBL" id="CP002158">
    <property type="protein sequence ID" value="ADL27145.1"/>
    <property type="molecule type" value="Genomic_DNA"/>
</dbReference>
<accession>C9RPZ1</accession>
<evidence type="ECO:0000313" key="2">
    <source>
        <dbReference type="EMBL" id="ADL27145.1"/>
    </source>
</evidence>
<sequence>MTPQVKQLYKILYEKTKSLPNSDALGIMPTHFVGPQSHFKKGLPMFVGRDTYGLGQDKVPLVTDYEYDELNWLKSRDGYYYDDSPFWRVVGHVLERVRGESYGPDVFHDFYWSDLYKINFRAKQGTTQGLRSEQINECAQLLLAEMDDLDPCFSVFLTGIYESGKGVGRFFERWEPCGQLKSKNESTGEFTLVGESGKMHCCIVVPHPQGKVQEEIIQKICALWK</sequence>
<dbReference type="OrthoDB" id="9801792at2"/>
<evidence type="ECO:0000313" key="3">
    <source>
        <dbReference type="Proteomes" id="UP000000517"/>
    </source>
</evidence>
<gene>
    <name evidence="1" type="ordered locus">Fisuc_1063</name>
    <name evidence="2" type="ordered locus">FSU_1518</name>
</gene>
<evidence type="ECO:0000313" key="4">
    <source>
        <dbReference type="Proteomes" id="UP000001497"/>
    </source>
</evidence>
<dbReference type="STRING" id="59374.FSU_1518"/>
<dbReference type="EMBL" id="CP001792">
    <property type="protein sequence ID" value="ACX74668.1"/>
    <property type="molecule type" value="Genomic_DNA"/>
</dbReference>
<evidence type="ECO:0000313" key="1">
    <source>
        <dbReference type="EMBL" id="ACX74668.1"/>
    </source>
</evidence>
<dbReference type="HOGENOM" id="CLU_1228412_0_0_0"/>
<reference evidence="3" key="2">
    <citation type="submission" date="2010-08" db="EMBL/GenBank/DDBJ databases">
        <title>Complete sequence of Fibrobacter succinogenes subsp. succinogenes S85.</title>
        <authorList>
            <person name="Durkin A.S."/>
            <person name="Nelson K.E."/>
            <person name="Morrison M."/>
            <person name="Forsberg C.W."/>
            <person name="Wilson D.B."/>
            <person name="Russell J.B."/>
            <person name="Cann I.K.O."/>
            <person name="Mackie R.I."/>
            <person name="White B.A."/>
        </authorList>
    </citation>
    <scope>NUCLEOTIDE SEQUENCE [LARGE SCALE GENOMIC DNA]</scope>
    <source>
        <strain evidence="3">ATCC 19169 / S85</strain>
    </source>
</reference>
<dbReference type="Proteomes" id="UP000000517">
    <property type="component" value="Chromosome"/>
</dbReference>
<reference evidence="2" key="3">
    <citation type="submission" date="2010-08" db="EMBL/GenBank/DDBJ databases">
        <authorList>
            <person name="Durkin A.S."/>
            <person name="Nelson K.E."/>
            <person name="Morrison M."/>
            <person name="Forsberg C.W."/>
            <person name="Wilson D.B."/>
            <person name="Russell J.B."/>
            <person name="Cann I.K.O."/>
            <person name="Mackie R.I."/>
            <person name="White B.A."/>
        </authorList>
    </citation>
    <scope>NUCLEOTIDE SEQUENCE</scope>
    <source>
        <strain evidence="2">S85</strain>
    </source>
</reference>
<dbReference type="RefSeq" id="WP_014545798.1">
    <property type="nucleotide sequence ID" value="NC_013410.1"/>
</dbReference>
<dbReference type="Proteomes" id="UP000001497">
    <property type="component" value="Chromosome"/>
</dbReference>
<dbReference type="KEGG" id="fsc:FSU_1518"/>
<keyword evidence="4" id="KW-1185">Reference proteome</keyword>
<reference evidence="1 4" key="1">
    <citation type="submission" date="2009-10" db="EMBL/GenBank/DDBJ databases">
        <title>Complete sequence of Fibrobacter succinogenes subsp. succinogenes S85.</title>
        <authorList>
            <consortium name="US DOE Joint Genome Institute"/>
            <person name="Lucas S."/>
            <person name="Copeland A."/>
            <person name="Lapidus A."/>
            <person name="Glavina del Rio T."/>
            <person name="Tice H."/>
            <person name="Bruce D."/>
            <person name="Goodwin L."/>
            <person name="Pitluck S."/>
            <person name="Chertkov O."/>
            <person name="Detter J.C."/>
            <person name="Han C."/>
            <person name="Tapia R."/>
            <person name="Larimer F."/>
            <person name="Land M."/>
            <person name="Hauser L."/>
            <person name="Kyrpides N."/>
            <person name="Mikhailova N."/>
            <person name="Weimer P.J."/>
            <person name="Stevenson D.M."/>
            <person name="Boyum J."/>
            <person name="Brumm P.I."/>
            <person name="Mead D."/>
        </authorList>
    </citation>
    <scope>NUCLEOTIDE SEQUENCE [LARGE SCALE GENOMIC DNA]</scope>
    <source>
        <strain evidence="4">ATCC 19169 / S85</strain>
        <strain evidence="1">S85</strain>
    </source>
</reference>
<proteinExistence type="predicted"/>